<dbReference type="OrthoDB" id="7061676at2"/>
<evidence type="ECO:0000259" key="1">
    <source>
        <dbReference type="Pfam" id="PF18860"/>
    </source>
</evidence>
<dbReference type="AlphaFoldDB" id="A0A0A1YXN4"/>
<comment type="caution">
    <text evidence="2">The sequence shown here is derived from an EMBL/GenBank/DDBJ whole genome shotgun (WGS) entry which is preliminary data.</text>
</comment>
<dbReference type="RefSeq" id="WP_038847232.1">
    <property type="nucleotide sequence ID" value="NZ_ASGY01000121.1"/>
</dbReference>
<accession>A0A0A1YXN4</accession>
<dbReference type="EMBL" id="ASGY01000121">
    <property type="protein sequence ID" value="KGE66795.1"/>
    <property type="molecule type" value="Genomic_DNA"/>
</dbReference>
<feature type="domain" description="AbiJ-NTD3" evidence="1">
    <location>
        <begin position="99"/>
        <end position="263"/>
    </location>
</feature>
<proteinExistence type="predicted"/>
<evidence type="ECO:0000313" key="2">
    <source>
        <dbReference type="EMBL" id="KGE66795.1"/>
    </source>
</evidence>
<dbReference type="Proteomes" id="UP000030060">
    <property type="component" value="Unassembled WGS sequence"/>
</dbReference>
<dbReference type="Pfam" id="PF18860">
    <property type="entry name" value="AbiJ_NTD3"/>
    <property type="match status" value="1"/>
</dbReference>
<evidence type="ECO:0000313" key="3">
    <source>
        <dbReference type="Proteomes" id="UP000030060"/>
    </source>
</evidence>
<protein>
    <recommendedName>
        <fullName evidence="1">AbiJ-NTD3 domain-containing protein</fullName>
    </recommendedName>
</protein>
<organism evidence="2 3">
    <name type="scientific">Pseudomonas fluorescens LMG 5329</name>
    <dbReference type="NCBI Taxonomy" id="1324332"/>
    <lineage>
        <taxon>Bacteria</taxon>
        <taxon>Pseudomonadati</taxon>
        <taxon>Pseudomonadota</taxon>
        <taxon>Gammaproteobacteria</taxon>
        <taxon>Pseudomonadales</taxon>
        <taxon>Pseudomonadaceae</taxon>
        <taxon>Pseudomonas</taxon>
    </lineage>
</organism>
<name>A0A0A1YXN4_PSEFL</name>
<reference evidence="2 3" key="1">
    <citation type="journal article" date="2013" name="Genome Announc.">
        <title>Draft Genome Sequence of Pseudomonas fluorescens LMG 5329, a White Line-Inducing Principle-Producing Bioindicator for the Mushroom Pathogen Pseudomonas tolaasii.</title>
        <authorList>
            <person name="Ghequire M.G."/>
            <person name="Rokni-Zadeh H."/>
            <person name="Zarrineh P."/>
            <person name="De Mot R."/>
        </authorList>
    </citation>
    <scope>NUCLEOTIDE SEQUENCE [LARGE SCALE GENOMIC DNA]</scope>
    <source>
        <strain evidence="2 3">LMG 5329</strain>
    </source>
</reference>
<dbReference type="InterPro" id="IPR041427">
    <property type="entry name" value="AbiJ-NTD3"/>
</dbReference>
<gene>
    <name evidence="2" type="ORF">K814_0116595</name>
</gene>
<sequence length="458" mass="51962">MPRTQQNLDSLRETFREILGNQKPHYTDARIPELLSSLGLEDCTDYSSKREHLQKAVDASSDAQRVAAAQKALELIGFDVHERDQLQELVWDDGTAPLIPGRYRRELAEKLNTIDLYMDRAAFEQVLSEFWRIDTISFADLLRPAPTLRQEIVRHYIENPDWDAVMLFDKLGAFQSSHARLGRFVEALASSRVLPSEPAQRKFIGIVNDILKACGVHFVVGMGEDAFLTASLAYVGSGKQSSPKNLIFASTTKPDLRLGNALDNDIEVVTGIEDVLIYDRPIGSSGLLWRDLQTWYSQTYGIDEGQAKNRLYHRLKACLPKSSPPQRLAFECFFKAFTTATPELPVLLPEVWFHWDPQTVSRRGKEALLRSRMDFLLLLPGGVRVVVEVDGKHHYSDPDGRSSPRLYAEMMAADRALRLVGYEVYRFGVHELQQPNVEEVLIGFYRTLFARYSLITTA</sequence>